<evidence type="ECO:0000313" key="4">
    <source>
        <dbReference type="Proteomes" id="UP000460949"/>
    </source>
</evidence>
<evidence type="ECO:0000256" key="1">
    <source>
        <dbReference type="ARBA" id="ARBA00007521"/>
    </source>
</evidence>
<accession>A0A845E7D0</accession>
<dbReference type="Gene3D" id="2.30.30.110">
    <property type="match status" value="1"/>
</dbReference>
<comment type="similarity">
    <text evidence="1">Belongs to the PemK/MazF family.</text>
</comment>
<reference evidence="3 4" key="1">
    <citation type="submission" date="2019-11" db="EMBL/GenBank/DDBJ databases">
        <title>Genome sequences of 17 halophilic strains isolated from different environments.</title>
        <authorList>
            <person name="Furrow R.E."/>
        </authorList>
    </citation>
    <scope>NUCLEOTIDE SEQUENCE [LARGE SCALE GENOMIC DNA]</scope>
    <source>
        <strain evidence="3 4">22511_23_Filter</strain>
    </source>
</reference>
<sequence>MEIKPREIYSVPVSFYDKKTGEVSEKGKRPCVVSNVDRDDVYLFTLTSKPDQYPSSLYGVKVENNDTNGLHKESAILCTKDNSFQMSKEEFRYLHKLGEVSRKQLIDVMGKSTACNRKDIQLRFSVHKGMIR</sequence>
<proteinExistence type="inferred from homology"/>
<protein>
    <recommendedName>
        <fullName evidence="5">Type II toxin-antitoxin system PemK/MazF family toxin</fullName>
    </recommendedName>
</protein>
<dbReference type="GO" id="GO:0003677">
    <property type="term" value="F:DNA binding"/>
    <property type="evidence" value="ECO:0007669"/>
    <property type="project" value="InterPro"/>
</dbReference>
<dbReference type="InterPro" id="IPR003477">
    <property type="entry name" value="PemK-like"/>
</dbReference>
<dbReference type="Proteomes" id="UP000460949">
    <property type="component" value="Unassembled WGS sequence"/>
</dbReference>
<dbReference type="SUPFAM" id="SSF50118">
    <property type="entry name" value="Cell growth inhibitor/plasmid maintenance toxic component"/>
    <property type="match status" value="1"/>
</dbReference>
<dbReference type="AlphaFoldDB" id="A0A845E7D0"/>
<comment type="caution">
    <text evidence="3">The sequence shown here is derived from an EMBL/GenBank/DDBJ whole genome shotgun (WGS) entry which is preliminary data.</text>
</comment>
<dbReference type="EMBL" id="WMET01000011">
    <property type="protein sequence ID" value="MYL22037.1"/>
    <property type="molecule type" value="Genomic_DNA"/>
</dbReference>
<evidence type="ECO:0000256" key="2">
    <source>
        <dbReference type="ARBA" id="ARBA00022649"/>
    </source>
</evidence>
<keyword evidence="2" id="KW-1277">Toxin-antitoxin system</keyword>
<evidence type="ECO:0008006" key="5">
    <source>
        <dbReference type="Google" id="ProtNLM"/>
    </source>
</evidence>
<evidence type="ECO:0000313" key="3">
    <source>
        <dbReference type="EMBL" id="MYL22037.1"/>
    </source>
</evidence>
<dbReference type="Pfam" id="PF02452">
    <property type="entry name" value="PemK_toxin"/>
    <property type="match status" value="1"/>
</dbReference>
<name>A0A845E7D0_9BACI</name>
<gene>
    <name evidence="3" type="ORF">GLW04_19365</name>
</gene>
<dbReference type="RefSeq" id="WP_160839951.1">
    <property type="nucleotide sequence ID" value="NZ_WMET01000011.1"/>
</dbReference>
<organism evidence="3 4">
    <name type="scientific">Halobacillus litoralis</name>
    <dbReference type="NCBI Taxonomy" id="45668"/>
    <lineage>
        <taxon>Bacteria</taxon>
        <taxon>Bacillati</taxon>
        <taxon>Bacillota</taxon>
        <taxon>Bacilli</taxon>
        <taxon>Bacillales</taxon>
        <taxon>Bacillaceae</taxon>
        <taxon>Halobacillus</taxon>
    </lineage>
</organism>
<dbReference type="InterPro" id="IPR011067">
    <property type="entry name" value="Plasmid_toxin/cell-grow_inhib"/>
</dbReference>